<organism evidence="3 4">
    <name type="scientific">Cellulomonas oligotrophica</name>
    <dbReference type="NCBI Taxonomy" id="931536"/>
    <lineage>
        <taxon>Bacteria</taxon>
        <taxon>Bacillati</taxon>
        <taxon>Actinomycetota</taxon>
        <taxon>Actinomycetes</taxon>
        <taxon>Micrococcales</taxon>
        <taxon>Cellulomonadaceae</taxon>
        <taxon>Cellulomonas</taxon>
    </lineage>
</organism>
<proteinExistence type="predicted"/>
<evidence type="ECO:0000313" key="3">
    <source>
        <dbReference type="EMBL" id="GIG31603.1"/>
    </source>
</evidence>
<gene>
    <name evidence="3" type="ORF">Col01nite_07620</name>
</gene>
<evidence type="ECO:0000256" key="2">
    <source>
        <dbReference type="SAM" id="Phobius"/>
    </source>
</evidence>
<dbReference type="Proteomes" id="UP000618382">
    <property type="component" value="Unassembled WGS sequence"/>
</dbReference>
<keyword evidence="2" id="KW-0472">Membrane</keyword>
<keyword evidence="4" id="KW-1185">Reference proteome</keyword>
<feature type="region of interest" description="Disordered" evidence="1">
    <location>
        <begin position="101"/>
        <end position="125"/>
    </location>
</feature>
<comment type="caution">
    <text evidence="3">The sequence shown here is derived from an EMBL/GenBank/DDBJ whole genome shotgun (WGS) entry which is preliminary data.</text>
</comment>
<keyword evidence="2" id="KW-0812">Transmembrane</keyword>
<feature type="transmembrane region" description="Helical" evidence="2">
    <location>
        <begin position="72"/>
        <end position="92"/>
    </location>
</feature>
<dbReference type="InterPro" id="IPR021449">
    <property type="entry name" value="DUF3099"/>
</dbReference>
<keyword evidence="2" id="KW-1133">Transmembrane helix</keyword>
<dbReference type="Pfam" id="PF11298">
    <property type="entry name" value="DUF3099"/>
    <property type="match status" value="1"/>
</dbReference>
<dbReference type="EMBL" id="BONN01000002">
    <property type="protein sequence ID" value="GIG31603.1"/>
    <property type="molecule type" value="Genomic_DNA"/>
</dbReference>
<protein>
    <recommendedName>
        <fullName evidence="5">DUF3099 domain-containing protein</fullName>
    </recommendedName>
</protein>
<evidence type="ECO:0008006" key="5">
    <source>
        <dbReference type="Google" id="ProtNLM"/>
    </source>
</evidence>
<feature type="compositionally biased region" description="Gly residues" evidence="1">
    <location>
        <begin position="112"/>
        <end position="125"/>
    </location>
</feature>
<accession>A0ABQ4D7A3</accession>
<reference evidence="3 4" key="1">
    <citation type="submission" date="2021-01" db="EMBL/GenBank/DDBJ databases">
        <title>Whole genome shotgun sequence of Cellulomonas oligotrophica NBRC 109435.</title>
        <authorList>
            <person name="Komaki H."/>
            <person name="Tamura T."/>
        </authorList>
    </citation>
    <scope>NUCLEOTIDE SEQUENCE [LARGE SCALE GENOMIC DNA]</scope>
    <source>
        <strain evidence="3 4">NBRC 109435</strain>
    </source>
</reference>
<evidence type="ECO:0000256" key="1">
    <source>
        <dbReference type="SAM" id="MobiDB-lite"/>
    </source>
</evidence>
<evidence type="ECO:0000313" key="4">
    <source>
        <dbReference type="Proteomes" id="UP000618382"/>
    </source>
</evidence>
<feature type="transmembrane region" description="Helical" evidence="2">
    <location>
        <begin position="48"/>
        <end position="66"/>
    </location>
</feature>
<name>A0ABQ4D7A3_9CELL</name>
<sequence>MWQAHNRARAYDLSVSTRRRTGPGEEVHRITSAPEPLTDDLARRQRRYLWQMGLRVVCFLAAGLMWSHVPVVIPIVLLVVASVLPYVAVLLANAGRERRVEGDVQMTPRELGAGGGTSELGGGPR</sequence>